<evidence type="ECO:0000313" key="6">
    <source>
        <dbReference type="Proteomes" id="UP000621500"/>
    </source>
</evidence>
<feature type="chain" id="PRO_5046188800" description="Copper type II ascorbate-dependent monooxygenase C-terminal domain-containing protein" evidence="3">
    <location>
        <begin position="30"/>
        <end position="399"/>
    </location>
</feature>
<reference evidence="5 6" key="1">
    <citation type="submission" date="2021-01" db="EMBL/GenBank/DDBJ databases">
        <title>Whole genome shotgun sequence of Plantactinospora mayteni NBRC 109088.</title>
        <authorList>
            <person name="Komaki H."/>
            <person name="Tamura T."/>
        </authorList>
    </citation>
    <scope>NUCLEOTIDE SEQUENCE [LARGE SCALE GENOMIC DNA]</scope>
    <source>
        <strain evidence="5 6">NBRC 109088</strain>
    </source>
</reference>
<evidence type="ECO:0000256" key="1">
    <source>
        <dbReference type="ARBA" id="ARBA00023157"/>
    </source>
</evidence>
<name>A0ABQ4EJH0_9ACTN</name>
<protein>
    <recommendedName>
        <fullName evidence="4">Copper type II ascorbate-dependent monooxygenase C-terminal domain-containing protein</fullName>
    </recommendedName>
</protein>
<dbReference type="EMBL" id="BONX01000007">
    <property type="protein sequence ID" value="GIG94887.1"/>
    <property type="molecule type" value="Genomic_DNA"/>
</dbReference>
<dbReference type="RefSeq" id="WP_203856485.1">
    <property type="nucleotide sequence ID" value="NZ_BAAAZQ010000005.1"/>
</dbReference>
<comment type="caution">
    <text evidence="5">The sequence shown here is derived from an EMBL/GenBank/DDBJ whole genome shotgun (WGS) entry which is preliminary data.</text>
</comment>
<organism evidence="5 6">
    <name type="scientific">Plantactinospora mayteni</name>
    <dbReference type="NCBI Taxonomy" id="566021"/>
    <lineage>
        <taxon>Bacteria</taxon>
        <taxon>Bacillati</taxon>
        <taxon>Actinomycetota</taxon>
        <taxon>Actinomycetes</taxon>
        <taxon>Micromonosporales</taxon>
        <taxon>Micromonosporaceae</taxon>
        <taxon>Plantactinospora</taxon>
    </lineage>
</organism>
<feature type="region of interest" description="Disordered" evidence="2">
    <location>
        <begin position="33"/>
        <end position="59"/>
    </location>
</feature>
<feature type="compositionally biased region" description="Low complexity" evidence="2">
    <location>
        <begin position="35"/>
        <end position="46"/>
    </location>
</feature>
<evidence type="ECO:0000259" key="4">
    <source>
        <dbReference type="Pfam" id="PF03712"/>
    </source>
</evidence>
<sequence length="399" mass="42302">MKNVHPRVRPLAIVAASVAAVLLTTSCGADPDADPAPAAASASASAGTHGGLHGTVDVPPAAPLRSGERFVNLNMAQPYRPSAPNGGTDEYRCFLVDPGLTESAFLTGSQFLPQNGDMVHHAIFFRLDPAEVAPARKLDAETPGDGWTCFGNAGVGDAAWVAHWAPGVNETLLAPGLGYPMPPGAQLVMQVHYNLMDVRPGTDTDQSGIRLRLVGGSEEVKPLSTVLLPAPVELPCAANERGELCQREAAVRDVQHRFGAEAGAQAGQLNQLCNQGRAPAAGSTQRCDYQVRRAGVVQAVAGHMHLLGSAIKIELNPGTPKARTLLDIPTYNFDEQANRPLPQPVAVKPGDVYRVTCTHDVTLRQRLPQLRNLPPRYVVWGEGTSDEMCLGIVVMSRPA</sequence>
<dbReference type="PANTHER" id="PTHR10157:SF23">
    <property type="entry name" value="MOXD1 HOMOLOG 1"/>
    <property type="match status" value="1"/>
</dbReference>
<evidence type="ECO:0000256" key="2">
    <source>
        <dbReference type="SAM" id="MobiDB-lite"/>
    </source>
</evidence>
<gene>
    <name evidence="5" type="ORF">Pma05_14600</name>
</gene>
<dbReference type="Pfam" id="PF03712">
    <property type="entry name" value="Cu2_monoox_C"/>
    <property type="match status" value="1"/>
</dbReference>
<proteinExistence type="predicted"/>
<feature type="domain" description="Copper type II ascorbate-dependent monooxygenase C-terminal" evidence="4">
    <location>
        <begin position="287"/>
        <end position="390"/>
    </location>
</feature>
<dbReference type="InterPro" id="IPR036939">
    <property type="entry name" value="Cu2_ascorb_mOase_N_sf"/>
</dbReference>
<evidence type="ECO:0000313" key="5">
    <source>
        <dbReference type="EMBL" id="GIG94887.1"/>
    </source>
</evidence>
<dbReference type="PANTHER" id="PTHR10157">
    <property type="entry name" value="DOPAMINE BETA HYDROXYLASE RELATED"/>
    <property type="match status" value="1"/>
</dbReference>
<keyword evidence="6" id="KW-1185">Reference proteome</keyword>
<keyword evidence="3" id="KW-0732">Signal</keyword>
<keyword evidence="1" id="KW-1015">Disulfide bond</keyword>
<evidence type="ECO:0000256" key="3">
    <source>
        <dbReference type="SAM" id="SignalP"/>
    </source>
</evidence>
<dbReference type="InterPro" id="IPR008977">
    <property type="entry name" value="PHM/PNGase_F_dom_sf"/>
</dbReference>
<dbReference type="InterPro" id="IPR024548">
    <property type="entry name" value="Cu2_monoox_C"/>
</dbReference>
<dbReference type="Gene3D" id="2.60.120.310">
    <property type="entry name" value="Copper type II, ascorbate-dependent monooxygenase, N-terminal domain"/>
    <property type="match status" value="1"/>
</dbReference>
<dbReference type="InterPro" id="IPR014784">
    <property type="entry name" value="Cu2_ascorb_mOase-like_C"/>
</dbReference>
<dbReference type="PROSITE" id="PS51257">
    <property type="entry name" value="PROKAR_LIPOPROTEIN"/>
    <property type="match status" value="1"/>
</dbReference>
<accession>A0ABQ4EJH0</accession>
<dbReference type="SUPFAM" id="SSF49742">
    <property type="entry name" value="PHM/PNGase F"/>
    <property type="match status" value="2"/>
</dbReference>
<feature type="signal peptide" evidence="3">
    <location>
        <begin position="1"/>
        <end position="29"/>
    </location>
</feature>
<dbReference type="Gene3D" id="2.60.120.230">
    <property type="match status" value="1"/>
</dbReference>
<dbReference type="InterPro" id="IPR000945">
    <property type="entry name" value="DBH-like"/>
</dbReference>
<dbReference type="Proteomes" id="UP000621500">
    <property type="component" value="Unassembled WGS sequence"/>
</dbReference>